<dbReference type="Proteomes" id="UP000250235">
    <property type="component" value="Unassembled WGS sequence"/>
</dbReference>
<name>A0A2Z7B1T9_9LAMI</name>
<keyword evidence="4" id="KW-1185">Reference proteome</keyword>
<keyword evidence="2" id="KW-0732">Signal</keyword>
<evidence type="ECO:0000256" key="1">
    <source>
        <dbReference type="SAM" id="MobiDB-lite"/>
    </source>
</evidence>
<evidence type="ECO:0000313" key="4">
    <source>
        <dbReference type="Proteomes" id="UP000250235"/>
    </source>
</evidence>
<dbReference type="AlphaFoldDB" id="A0A2Z7B1T9"/>
<organism evidence="3 4">
    <name type="scientific">Dorcoceras hygrometricum</name>
    <dbReference type="NCBI Taxonomy" id="472368"/>
    <lineage>
        <taxon>Eukaryota</taxon>
        <taxon>Viridiplantae</taxon>
        <taxon>Streptophyta</taxon>
        <taxon>Embryophyta</taxon>
        <taxon>Tracheophyta</taxon>
        <taxon>Spermatophyta</taxon>
        <taxon>Magnoliopsida</taxon>
        <taxon>eudicotyledons</taxon>
        <taxon>Gunneridae</taxon>
        <taxon>Pentapetalae</taxon>
        <taxon>asterids</taxon>
        <taxon>lamiids</taxon>
        <taxon>Lamiales</taxon>
        <taxon>Gesneriaceae</taxon>
        <taxon>Didymocarpoideae</taxon>
        <taxon>Trichosporeae</taxon>
        <taxon>Loxocarpinae</taxon>
        <taxon>Dorcoceras</taxon>
    </lineage>
</organism>
<protein>
    <submittedName>
        <fullName evidence="3">Uncharacterized protein</fullName>
    </submittedName>
</protein>
<feature type="signal peptide" evidence="2">
    <location>
        <begin position="1"/>
        <end position="18"/>
    </location>
</feature>
<feature type="compositionally biased region" description="Basic and acidic residues" evidence="1">
    <location>
        <begin position="212"/>
        <end position="227"/>
    </location>
</feature>
<accession>A0A2Z7B1T9</accession>
<feature type="region of interest" description="Disordered" evidence="1">
    <location>
        <begin position="163"/>
        <end position="255"/>
    </location>
</feature>
<evidence type="ECO:0000256" key="2">
    <source>
        <dbReference type="SAM" id="SignalP"/>
    </source>
</evidence>
<dbReference type="EMBL" id="KV010151">
    <property type="protein sequence ID" value="KZV28318.1"/>
    <property type="molecule type" value="Genomic_DNA"/>
</dbReference>
<evidence type="ECO:0000313" key="3">
    <source>
        <dbReference type="EMBL" id="KZV28318.1"/>
    </source>
</evidence>
<proteinExistence type="predicted"/>
<reference evidence="3 4" key="1">
    <citation type="journal article" date="2015" name="Proc. Natl. Acad. Sci. U.S.A.">
        <title>The resurrection genome of Boea hygrometrica: A blueprint for survival of dehydration.</title>
        <authorList>
            <person name="Xiao L."/>
            <person name="Yang G."/>
            <person name="Zhang L."/>
            <person name="Yang X."/>
            <person name="Zhao S."/>
            <person name="Ji Z."/>
            <person name="Zhou Q."/>
            <person name="Hu M."/>
            <person name="Wang Y."/>
            <person name="Chen M."/>
            <person name="Xu Y."/>
            <person name="Jin H."/>
            <person name="Xiao X."/>
            <person name="Hu G."/>
            <person name="Bao F."/>
            <person name="Hu Y."/>
            <person name="Wan P."/>
            <person name="Li L."/>
            <person name="Deng X."/>
            <person name="Kuang T."/>
            <person name="Xiang C."/>
            <person name="Zhu J.K."/>
            <person name="Oliver M.J."/>
            <person name="He Y."/>
        </authorList>
    </citation>
    <scope>NUCLEOTIDE SEQUENCE [LARGE SCALE GENOMIC DNA]</scope>
    <source>
        <strain evidence="4">cv. XS01</strain>
    </source>
</reference>
<sequence>MIPCILMLMTLLLLRCLYQPLLLLMSRRHSPNCELRLNKSKAEMMVISSETHFYCTSMTLRRNLQHASMNKTECSGRCAKIPMIKNISCRWISNHPKSNSVLRPLLLPLMSYVRREVKELNEKVTYLDEQVAATRNDLLEFRATAQETLNHITDHMSELVNYINQGGNDKKGKNRISRGPQSPPDDQGRGSGNTGGDNVRTTDIVDKFSGSKSREGRGRGRSSERHSSGNRSGHSKRRRYDSGGPFRRSFEDWLG</sequence>
<gene>
    <name evidence="3" type="ORF">F511_11679</name>
</gene>
<feature type="chain" id="PRO_5016333810" evidence="2">
    <location>
        <begin position="19"/>
        <end position="255"/>
    </location>
</feature>